<protein>
    <submittedName>
        <fullName evidence="1">Uncharacterized protein</fullName>
    </submittedName>
</protein>
<keyword evidence="2" id="KW-1185">Reference proteome</keyword>
<accession>A0A0L0SM60</accession>
<dbReference type="VEuPathDB" id="FungiDB:AMAG_08589"/>
<dbReference type="Proteomes" id="UP000054350">
    <property type="component" value="Unassembled WGS sequence"/>
</dbReference>
<dbReference type="AlphaFoldDB" id="A0A0L0SM60"/>
<proteinExistence type="predicted"/>
<reference evidence="1 2" key="1">
    <citation type="submission" date="2009-11" db="EMBL/GenBank/DDBJ databases">
        <title>Annotation of Allomyces macrogynus ATCC 38327.</title>
        <authorList>
            <consortium name="The Broad Institute Genome Sequencing Platform"/>
            <person name="Russ C."/>
            <person name="Cuomo C."/>
            <person name="Burger G."/>
            <person name="Gray M.W."/>
            <person name="Holland P.W.H."/>
            <person name="King N."/>
            <person name="Lang F.B.F."/>
            <person name="Roger A.J."/>
            <person name="Ruiz-Trillo I."/>
            <person name="Young S.K."/>
            <person name="Zeng Q."/>
            <person name="Gargeya S."/>
            <person name="Fitzgerald M."/>
            <person name="Haas B."/>
            <person name="Abouelleil A."/>
            <person name="Alvarado L."/>
            <person name="Arachchi H.M."/>
            <person name="Berlin A."/>
            <person name="Chapman S.B."/>
            <person name="Gearin G."/>
            <person name="Goldberg J."/>
            <person name="Griggs A."/>
            <person name="Gujja S."/>
            <person name="Hansen M."/>
            <person name="Heiman D."/>
            <person name="Howarth C."/>
            <person name="Larimer J."/>
            <person name="Lui A."/>
            <person name="MacDonald P.J.P."/>
            <person name="McCowen C."/>
            <person name="Montmayeur A."/>
            <person name="Murphy C."/>
            <person name="Neiman D."/>
            <person name="Pearson M."/>
            <person name="Priest M."/>
            <person name="Roberts A."/>
            <person name="Saif S."/>
            <person name="Shea T."/>
            <person name="Sisk P."/>
            <person name="Stolte C."/>
            <person name="Sykes S."/>
            <person name="Wortman J."/>
            <person name="Nusbaum C."/>
            <person name="Birren B."/>
        </authorList>
    </citation>
    <scope>NUCLEOTIDE SEQUENCE [LARGE SCALE GENOMIC DNA]</scope>
    <source>
        <strain evidence="1 2">ATCC 38327</strain>
    </source>
</reference>
<sequence>MSAPTIPHNAASNDAPALTPSAQILAMLAPTVAQQSTEISAAVEGPESVHAIRAKLAQLDTALKTQRDRDLAAFHTRLADVLRDAPTPDTRRALIDAVSKHAQALAGHGDALVAYLQARAVPAPTDLNVPRQHQAAVVELLQEMHRIGADAGAVLAALTASIGNDGAPAPSTTRS</sequence>
<gene>
    <name evidence="1" type="ORF">AMAG_08589</name>
</gene>
<organism evidence="1 2">
    <name type="scientific">Allomyces macrogynus (strain ATCC 38327)</name>
    <name type="common">Allomyces javanicus var. macrogynus</name>
    <dbReference type="NCBI Taxonomy" id="578462"/>
    <lineage>
        <taxon>Eukaryota</taxon>
        <taxon>Fungi</taxon>
        <taxon>Fungi incertae sedis</taxon>
        <taxon>Blastocladiomycota</taxon>
        <taxon>Blastocladiomycetes</taxon>
        <taxon>Blastocladiales</taxon>
        <taxon>Blastocladiaceae</taxon>
        <taxon>Allomyces</taxon>
    </lineage>
</organism>
<dbReference type="OrthoDB" id="10368533at2759"/>
<reference evidence="2" key="2">
    <citation type="submission" date="2009-11" db="EMBL/GenBank/DDBJ databases">
        <title>The Genome Sequence of Allomyces macrogynus strain ATCC 38327.</title>
        <authorList>
            <consortium name="The Broad Institute Genome Sequencing Platform"/>
            <person name="Russ C."/>
            <person name="Cuomo C."/>
            <person name="Shea T."/>
            <person name="Young S.K."/>
            <person name="Zeng Q."/>
            <person name="Koehrsen M."/>
            <person name="Haas B."/>
            <person name="Borodovsky M."/>
            <person name="Guigo R."/>
            <person name="Alvarado L."/>
            <person name="Berlin A."/>
            <person name="Borenstein D."/>
            <person name="Chen Z."/>
            <person name="Engels R."/>
            <person name="Freedman E."/>
            <person name="Gellesch M."/>
            <person name="Goldberg J."/>
            <person name="Griggs A."/>
            <person name="Gujja S."/>
            <person name="Heiman D."/>
            <person name="Hepburn T."/>
            <person name="Howarth C."/>
            <person name="Jen D."/>
            <person name="Larson L."/>
            <person name="Lewis B."/>
            <person name="Mehta T."/>
            <person name="Park D."/>
            <person name="Pearson M."/>
            <person name="Roberts A."/>
            <person name="Saif S."/>
            <person name="Shenoy N."/>
            <person name="Sisk P."/>
            <person name="Stolte C."/>
            <person name="Sykes S."/>
            <person name="Walk T."/>
            <person name="White J."/>
            <person name="Yandava C."/>
            <person name="Burger G."/>
            <person name="Gray M.W."/>
            <person name="Holland P.W.H."/>
            <person name="King N."/>
            <person name="Lang F.B.F."/>
            <person name="Roger A.J."/>
            <person name="Ruiz-Trillo I."/>
            <person name="Lander E."/>
            <person name="Nusbaum C."/>
        </authorList>
    </citation>
    <scope>NUCLEOTIDE SEQUENCE [LARGE SCALE GENOMIC DNA]</scope>
    <source>
        <strain evidence="2">ATCC 38327</strain>
    </source>
</reference>
<name>A0A0L0SM60_ALLM3</name>
<dbReference type="EMBL" id="GG745342">
    <property type="protein sequence ID" value="KNE63464.1"/>
    <property type="molecule type" value="Genomic_DNA"/>
</dbReference>
<evidence type="ECO:0000313" key="1">
    <source>
        <dbReference type="EMBL" id="KNE63464.1"/>
    </source>
</evidence>
<evidence type="ECO:0000313" key="2">
    <source>
        <dbReference type="Proteomes" id="UP000054350"/>
    </source>
</evidence>